<dbReference type="Pfam" id="PF01135">
    <property type="entry name" value="PCMT"/>
    <property type="match status" value="1"/>
</dbReference>
<dbReference type="CDD" id="cd02440">
    <property type="entry name" value="AdoMet_MTases"/>
    <property type="match status" value="1"/>
</dbReference>
<dbReference type="InterPro" id="IPR029063">
    <property type="entry name" value="SAM-dependent_MTases_sf"/>
</dbReference>
<name>A0ABM8Z1P7_9PROT</name>
<keyword evidence="1" id="KW-0812">Transmembrane</keyword>
<dbReference type="EMBL" id="OU912926">
    <property type="protein sequence ID" value="CAG9933787.1"/>
    <property type="molecule type" value="Genomic_DNA"/>
</dbReference>
<keyword evidence="3" id="KW-1185">Reference proteome</keyword>
<accession>A0ABM8Z1P7</accession>
<dbReference type="Gene3D" id="3.40.50.150">
    <property type="entry name" value="Vaccinia Virus protein VP39"/>
    <property type="match status" value="1"/>
</dbReference>
<gene>
    <name evidence="2" type="ORF">NTG6680_2538</name>
</gene>
<evidence type="ECO:0000256" key="1">
    <source>
        <dbReference type="SAM" id="Phobius"/>
    </source>
</evidence>
<protein>
    <submittedName>
        <fullName evidence="2">Methyltransferase</fullName>
    </submittedName>
</protein>
<keyword evidence="2" id="KW-0489">Methyltransferase</keyword>
<proteinExistence type="predicted"/>
<sequence>MIPQYYLSGRWILILIATFGFVCWELAWGINGYAAPELNNSQTLSELYKQAATSSIRTNEDKRADSSRKPIEFLQFTQVRPGMQVLDIATGNGYTTQLLALVVGSTGTVWAQGDQQRAAFIKRLTDHPQPNIVPVIRPFEDPIPNDVSKLDLITNIMNYHNSSYMTVARRVRLNQRLFKALKSGGYLIVIDHSTQTGTDITSAKTLHRIDQAIVLDEIQKAGFRLEQESDFLRNPSDPRNQTYFDMAIPTDKFAFRFVKP</sequence>
<feature type="transmembrane region" description="Helical" evidence="1">
    <location>
        <begin position="12"/>
        <end position="30"/>
    </location>
</feature>
<evidence type="ECO:0000313" key="3">
    <source>
        <dbReference type="Proteomes" id="UP000839052"/>
    </source>
</evidence>
<reference evidence="2 3" key="1">
    <citation type="submission" date="2021-10" db="EMBL/GenBank/DDBJ databases">
        <authorList>
            <person name="Koch H."/>
        </authorList>
    </citation>
    <scope>NUCLEOTIDE SEQUENCE [LARGE SCALE GENOMIC DNA]</scope>
    <source>
        <strain evidence="2">6680</strain>
    </source>
</reference>
<dbReference type="Proteomes" id="UP000839052">
    <property type="component" value="Chromosome"/>
</dbReference>
<keyword evidence="1" id="KW-0472">Membrane</keyword>
<dbReference type="GO" id="GO:0008168">
    <property type="term" value="F:methyltransferase activity"/>
    <property type="evidence" value="ECO:0007669"/>
    <property type="project" value="UniProtKB-KW"/>
</dbReference>
<organism evidence="2 3">
    <name type="scientific">Candidatus Nitrotoga arctica</name>
    <dbReference type="NCBI Taxonomy" id="453162"/>
    <lineage>
        <taxon>Bacteria</taxon>
        <taxon>Pseudomonadati</taxon>
        <taxon>Pseudomonadota</taxon>
        <taxon>Betaproteobacteria</taxon>
        <taxon>Nitrosomonadales</taxon>
        <taxon>Gallionellaceae</taxon>
        <taxon>Candidatus Nitrotoga</taxon>
    </lineage>
</organism>
<keyword evidence="1" id="KW-1133">Transmembrane helix</keyword>
<dbReference type="RefSeq" id="WP_239797513.1">
    <property type="nucleotide sequence ID" value="NZ_OU912926.1"/>
</dbReference>
<keyword evidence="2" id="KW-0808">Transferase</keyword>
<dbReference type="GO" id="GO:0032259">
    <property type="term" value="P:methylation"/>
    <property type="evidence" value="ECO:0007669"/>
    <property type="project" value="UniProtKB-KW"/>
</dbReference>
<evidence type="ECO:0000313" key="2">
    <source>
        <dbReference type="EMBL" id="CAG9933787.1"/>
    </source>
</evidence>
<dbReference type="SUPFAM" id="SSF53335">
    <property type="entry name" value="S-adenosyl-L-methionine-dependent methyltransferases"/>
    <property type="match status" value="1"/>
</dbReference>